<evidence type="ECO:0000313" key="2">
    <source>
        <dbReference type="EMBL" id="GAT52999.1"/>
    </source>
</evidence>
<gene>
    <name evidence="2" type="ORF">MCHLO_10005</name>
</gene>
<feature type="signal peptide" evidence="1">
    <location>
        <begin position="1"/>
        <end position="17"/>
    </location>
</feature>
<dbReference type="SUPFAM" id="SSF49870">
    <property type="entry name" value="Osmotin, thaumatin-like protein"/>
    <property type="match status" value="1"/>
</dbReference>
<keyword evidence="1" id="KW-0732">Signal</keyword>
<proteinExistence type="predicted"/>
<dbReference type="Gene3D" id="2.60.110.10">
    <property type="entry name" value="Thaumatin"/>
    <property type="match status" value="1"/>
</dbReference>
<reference evidence="2" key="1">
    <citation type="submission" date="2014-09" db="EMBL/GenBank/DDBJ databases">
        <title>Genome sequence of the luminous mushroom Mycena chlorophos for searching fungal bioluminescence genes.</title>
        <authorList>
            <person name="Tanaka Y."/>
            <person name="Kasuga D."/>
            <person name="Oba Y."/>
            <person name="Hase S."/>
            <person name="Sato K."/>
            <person name="Oba Y."/>
            <person name="Sakakibara Y."/>
        </authorList>
    </citation>
    <scope>NUCLEOTIDE SEQUENCE</scope>
</reference>
<dbReference type="SMART" id="SM00205">
    <property type="entry name" value="THN"/>
    <property type="match status" value="1"/>
</dbReference>
<feature type="chain" id="PRO_5045393622" description="Osmotin thaumatin-like protein" evidence="1">
    <location>
        <begin position="18"/>
        <end position="247"/>
    </location>
</feature>
<dbReference type="InterPro" id="IPR037176">
    <property type="entry name" value="Osmotin/thaumatin-like_sf"/>
</dbReference>
<dbReference type="PROSITE" id="PS51367">
    <property type="entry name" value="THAUMATIN_2"/>
    <property type="match status" value="1"/>
</dbReference>
<organism evidence="2 3">
    <name type="scientific">Mycena chlorophos</name>
    <name type="common">Agaric fungus</name>
    <name type="synonym">Agaricus chlorophos</name>
    <dbReference type="NCBI Taxonomy" id="658473"/>
    <lineage>
        <taxon>Eukaryota</taxon>
        <taxon>Fungi</taxon>
        <taxon>Dikarya</taxon>
        <taxon>Basidiomycota</taxon>
        <taxon>Agaricomycotina</taxon>
        <taxon>Agaricomycetes</taxon>
        <taxon>Agaricomycetidae</taxon>
        <taxon>Agaricales</taxon>
        <taxon>Marasmiineae</taxon>
        <taxon>Mycenaceae</taxon>
        <taxon>Mycena</taxon>
    </lineage>
</organism>
<evidence type="ECO:0000313" key="3">
    <source>
        <dbReference type="Proteomes" id="UP000815677"/>
    </source>
</evidence>
<evidence type="ECO:0008006" key="4">
    <source>
        <dbReference type="Google" id="ProtNLM"/>
    </source>
</evidence>
<keyword evidence="3" id="KW-1185">Reference proteome</keyword>
<dbReference type="EMBL" id="DF848044">
    <property type="protein sequence ID" value="GAT52999.1"/>
    <property type="molecule type" value="Genomic_DNA"/>
</dbReference>
<dbReference type="Pfam" id="PF00314">
    <property type="entry name" value="Thaumatin"/>
    <property type="match status" value="1"/>
</dbReference>
<evidence type="ECO:0000256" key="1">
    <source>
        <dbReference type="SAM" id="SignalP"/>
    </source>
</evidence>
<sequence length="247" mass="26279">MLRSAVFALALVAFTNAYTITFDNKCSFTVWPAIGKAPNGVPDPSVAFGSQLDAGDSVAFNIDNSELGIRAWGRTGCNSAGANCATGNCNGGLVCTDAGITSGVLLSEFGFANFGQFGGDQTSWDLSLVSASLNINTRLSSSDGQSVTCVTGNCAPPNAFNGPNDFSADHNSVVGSDFVHTFCPQRGSQSFVNPLLERRFLPPSLSILLGNAQRLLPHRFHQTPWIIGDRMPRAIVYVHKVRKEAHH</sequence>
<protein>
    <recommendedName>
        <fullName evidence="4">Osmotin thaumatin-like protein</fullName>
    </recommendedName>
</protein>
<dbReference type="InterPro" id="IPR001938">
    <property type="entry name" value="Thaumatin"/>
</dbReference>
<name>A0ABQ0LPH9_MYCCL</name>
<dbReference type="Proteomes" id="UP000815677">
    <property type="component" value="Unassembled WGS sequence"/>
</dbReference>
<accession>A0ABQ0LPH9</accession>
<dbReference type="PANTHER" id="PTHR31048">
    <property type="entry name" value="OS03G0233200 PROTEIN"/>
    <property type="match status" value="1"/>
</dbReference>